<evidence type="ECO:0000313" key="3">
    <source>
        <dbReference type="Proteomes" id="UP000020467"/>
    </source>
</evidence>
<proteinExistence type="predicted"/>
<reference evidence="2 3" key="1">
    <citation type="submission" date="2014-02" db="EMBL/GenBank/DDBJ databases">
        <title>The genome sequence of Colletotrichum fioriniae PJ7.</title>
        <authorList>
            <person name="Baroncelli R."/>
            <person name="Thon M.R."/>
        </authorList>
    </citation>
    <scope>NUCLEOTIDE SEQUENCE [LARGE SCALE GENOMIC DNA]</scope>
    <source>
        <strain evidence="2 3">PJ7</strain>
    </source>
</reference>
<name>A0A010RLN4_9PEZI</name>
<dbReference type="HOGENOM" id="CLU_3175340_0_0_1"/>
<dbReference type="KEGG" id="cfj:CFIO01_06648"/>
<feature type="chain" id="PRO_5001455865" evidence="1">
    <location>
        <begin position="21"/>
        <end position="47"/>
    </location>
</feature>
<evidence type="ECO:0000256" key="1">
    <source>
        <dbReference type="SAM" id="SignalP"/>
    </source>
</evidence>
<gene>
    <name evidence="2" type="ORF">CFIO01_06648</name>
</gene>
<dbReference type="Proteomes" id="UP000020467">
    <property type="component" value="Unassembled WGS sequence"/>
</dbReference>
<evidence type="ECO:0000313" key="2">
    <source>
        <dbReference type="EMBL" id="EXF78859.1"/>
    </source>
</evidence>
<feature type="signal peptide" evidence="1">
    <location>
        <begin position="1"/>
        <end position="20"/>
    </location>
</feature>
<protein>
    <submittedName>
        <fullName evidence="2">Uncharacterized protein</fullName>
    </submittedName>
</protein>
<dbReference type="EMBL" id="JARH01000602">
    <property type="protein sequence ID" value="EXF78859.1"/>
    <property type="molecule type" value="Genomic_DNA"/>
</dbReference>
<comment type="caution">
    <text evidence="2">The sequence shown here is derived from an EMBL/GenBank/DDBJ whole genome shotgun (WGS) entry which is preliminary data.</text>
</comment>
<organism evidence="2 3">
    <name type="scientific">Colletotrichum fioriniae PJ7</name>
    <dbReference type="NCBI Taxonomy" id="1445577"/>
    <lineage>
        <taxon>Eukaryota</taxon>
        <taxon>Fungi</taxon>
        <taxon>Dikarya</taxon>
        <taxon>Ascomycota</taxon>
        <taxon>Pezizomycotina</taxon>
        <taxon>Sordariomycetes</taxon>
        <taxon>Hypocreomycetidae</taxon>
        <taxon>Glomerellales</taxon>
        <taxon>Glomerellaceae</taxon>
        <taxon>Colletotrichum</taxon>
        <taxon>Colletotrichum acutatum species complex</taxon>
    </lineage>
</organism>
<keyword evidence="3" id="KW-1185">Reference proteome</keyword>
<keyword evidence="1" id="KW-0732">Signal</keyword>
<sequence length="47" mass="4638">MFFSVSELACLLAAAHAAAAVTYSVPAKVNTGGLSYAPLEAAPVGLS</sequence>
<accession>A0A010RLN4</accession>
<dbReference type="AlphaFoldDB" id="A0A010RLN4"/>